<dbReference type="GO" id="GO:0015833">
    <property type="term" value="P:peptide transport"/>
    <property type="evidence" value="ECO:0007669"/>
    <property type="project" value="InterPro"/>
</dbReference>
<name>A7LH26_9HELI</name>
<dbReference type="InterPro" id="IPR013563">
    <property type="entry name" value="Oligopep_ABC_C"/>
</dbReference>
<dbReference type="PANTHER" id="PTHR43776">
    <property type="entry name" value="TRANSPORT ATP-BINDING PROTEIN"/>
    <property type="match status" value="1"/>
</dbReference>
<dbReference type="Pfam" id="PF00005">
    <property type="entry name" value="ABC_tran"/>
    <property type="match status" value="1"/>
</dbReference>
<dbReference type="AlphaFoldDB" id="A7LH26"/>
<evidence type="ECO:0000256" key="2">
    <source>
        <dbReference type="ARBA" id="ARBA00022448"/>
    </source>
</evidence>
<dbReference type="Pfam" id="PF08352">
    <property type="entry name" value="oligo_HPY"/>
    <property type="match status" value="1"/>
</dbReference>
<dbReference type="InterPro" id="IPR050319">
    <property type="entry name" value="ABC_transp_ATP-bind"/>
</dbReference>
<dbReference type="InterPro" id="IPR027417">
    <property type="entry name" value="P-loop_NTPase"/>
</dbReference>
<evidence type="ECO:0000256" key="3">
    <source>
        <dbReference type="ARBA" id="ARBA00022741"/>
    </source>
</evidence>
<protein>
    <submittedName>
        <fullName evidence="6">Dipeptide ABC transporter dppF</fullName>
    </submittedName>
</protein>
<gene>
    <name evidence="6" type="ORF">w7</name>
</gene>
<dbReference type="SMART" id="SM00382">
    <property type="entry name" value="AAA"/>
    <property type="match status" value="1"/>
</dbReference>
<keyword evidence="2" id="KW-0813">Transport</keyword>
<comment type="similarity">
    <text evidence="1">Belongs to the ABC transporter superfamily.</text>
</comment>
<organism evidence="6">
    <name type="scientific">Helicobacter cetorum</name>
    <dbReference type="NCBI Taxonomy" id="138563"/>
    <lineage>
        <taxon>Bacteria</taxon>
        <taxon>Pseudomonadati</taxon>
        <taxon>Campylobacterota</taxon>
        <taxon>Epsilonproteobacteria</taxon>
        <taxon>Campylobacterales</taxon>
        <taxon>Helicobacteraceae</taxon>
        <taxon>Helicobacter</taxon>
    </lineage>
</organism>
<dbReference type="InterPro" id="IPR003439">
    <property type="entry name" value="ABC_transporter-like_ATP-bd"/>
</dbReference>
<dbReference type="InterPro" id="IPR003593">
    <property type="entry name" value="AAA+_ATPase"/>
</dbReference>
<reference evidence="6" key="1">
    <citation type="submission" date="2007-07" db="EMBL/GenBank/DDBJ databases">
        <title>Plasticity zones in Helicobacters: population, sequence and functional analyses.</title>
        <authorList>
            <person name="Kersulyte D."/>
            <person name="Lee W."/>
            <person name="Subramaniam D."/>
            <person name="Kalia A."/>
            <person name="Dailidiene D."/>
            <person name="Anant S."/>
            <person name="Berg D.E."/>
        </authorList>
    </citation>
    <scope>NUCLEOTIDE SEQUENCE</scope>
    <source>
        <strain evidence="6">MIT-00-7128</strain>
    </source>
</reference>
<dbReference type="CDD" id="cd03257">
    <property type="entry name" value="ABC_NikE_OppD_transporters"/>
    <property type="match status" value="1"/>
</dbReference>
<sequence length="272" mass="30734">MNLLEIKDLKKTYSIDKGWFKPKSHIQALKGVSFEVKSKEVLSIVGESGCGKSTTAKILVGMEKPDSGEVLFLNNGSLKNLNTFNQAEWQEYRKKVQMIFQDPYSSLNPRWKVGEIIAEPLFLNSKFSKAEIREKVLEIMQKVGLKSEWINRYSHEFSGGQRQRIGIARALILNPSIVVCDEPVSALDVSIQAQVLNLLLDLQKEMGLTYIFISHDLGVVEHISDRIIVMNNGEIVESGSTDEIISAPKHEYTQKLLNAVPSVEKIKQRFKN</sequence>
<dbReference type="GO" id="GO:0055085">
    <property type="term" value="P:transmembrane transport"/>
    <property type="evidence" value="ECO:0007669"/>
    <property type="project" value="UniProtKB-ARBA"/>
</dbReference>
<evidence type="ECO:0000313" key="6">
    <source>
        <dbReference type="EMBL" id="ABS86846.1"/>
    </source>
</evidence>
<dbReference type="GO" id="GO:0016887">
    <property type="term" value="F:ATP hydrolysis activity"/>
    <property type="evidence" value="ECO:0007669"/>
    <property type="project" value="InterPro"/>
</dbReference>
<dbReference type="PANTHER" id="PTHR43776:SF7">
    <property type="entry name" value="D,D-DIPEPTIDE TRANSPORT ATP-BINDING PROTEIN DDPF-RELATED"/>
    <property type="match status" value="1"/>
</dbReference>
<evidence type="ECO:0000259" key="5">
    <source>
        <dbReference type="PROSITE" id="PS50893"/>
    </source>
</evidence>
<keyword evidence="3" id="KW-0547">Nucleotide-binding</keyword>
<dbReference type="InterPro" id="IPR017871">
    <property type="entry name" value="ABC_transporter-like_CS"/>
</dbReference>
<accession>A7LH26</accession>
<dbReference type="GO" id="GO:0005524">
    <property type="term" value="F:ATP binding"/>
    <property type="evidence" value="ECO:0007669"/>
    <property type="project" value="UniProtKB-KW"/>
</dbReference>
<dbReference type="PROSITE" id="PS50893">
    <property type="entry name" value="ABC_TRANSPORTER_2"/>
    <property type="match status" value="1"/>
</dbReference>
<evidence type="ECO:0000256" key="1">
    <source>
        <dbReference type="ARBA" id="ARBA00005417"/>
    </source>
</evidence>
<dbReference type="SUPFAM" id="SSF52540">
    <property type="entry name" value="P-loop containing nucleoside triphosphate hydrolases"/>
    <property type="match status" value="1"/>
</dbReference>
<proteinExistence type="inferred from homology"/>
<dbReference type="Gene3D" id="3.40.50.300">
    <property type="entry name" value="P-loop containing nucleotide triphosphate hydrolases"/>
    <property type="match status" value="1"/>
</dbReference>
<feature type="domain" description="ABC transporter" evidence="5">
    <location>
        <begin position="4"/>
        <end position="257"/>
    </location>
</feature>
<evidence type="ECO:0000256" key="4">
    <source>
        <dbReference type="ARBA" id="ARBA00022840"/>
    </source>
</evidence>
<dbReference type="PROSITE" id="PS00211">
    <property type="entry name" value="ABC_TRANSPORTER_1"/>
    <property type="match status" value="1"/>
</dbReference>
<keyword evidence="4" id="KW-0067">ATP-binding</keyword>
<dbReference type="FunFam" id="3.40.50.300:FF:000016">
    <property type="entry name" value="Oligopeptide ABC transporter ATP-binding component"/>
    <property type="match status" value="1"/>
</dbReference>
<dbReference type="EMBL" id="EU015081">
    <property type="protein sequence ID" value="ABS86846.1"/>
    <property type="molecule type" value="Genomic_DNA"/>
</dbReference>